<evidence type="ECO:0000256" key="1">
    <source>
        <dbReference type="SAM" id="SignalP"/>
    </source>
</evidence>
<dbReference type="AlphaFoldDB" id="A0AAD3TLK0"/>
<keyword evidence="3" id="KW-1185">Reference proteome</keyword>
<keyword evidence="1" id="KW-0732">Signal</keyword>
<sequence length="175" mass="18517">MAFCTRFWLSSWILCHSVAEGYSCAKGLSAATSVNSWCSALVSTCCGGSSVCFNCPDEAVTGCCISGSVSQWSLMDGGSNFSCCRFVLLNRCPWKSSVTMWQVALVLWCREASDGSWNAVDALLAGLVLSALVYLPNLHPDVSPLPPFAYCQADRVVAAVALLGSAWLLSAAHSG</sequence>
<accession>A0AAD3TLK0</accession>
<feature type="chain" id="PRO_5041950234" description="Secreted protein" evidence="1">
    <location>
        <begin position="20"/>
        <end position="175"/>
    </location>
</feature>
<evidence type="ECO:0000313" key="3">
    <source>
        <dbReference type="Proteomes" id="UP001279734"/>
    </source>
</evidence>
<proteinExistence type="predicted"/>
<evidence type="ECO:0000313" key="2">
    <source>
        <dbReference type="EMBL" id="GMH31810.1"/>
    </source>
</evidence>
<reference evidence="2" key="1">
    <citation type="submission" date="2023-05" db="EMBL/GenBank/DDBJ databases">
        <title>Nepenthes gracilis genome sequencing.</title>
        <authorList>
            <person name="Fukushima K."/>
        </authorList>
    </citation>
    <scope>NUCLEOTIDE SEQUENCE</scope>
    <source>
        <strain evidence="2">SING2019-196</strain>
    </source>
</reference>
<evidence type="ECO:0008006" key="4">
    <source>
        <dbReference type="Google" id="ProtNLM"/>
    </source>
</evidence>
<dbReference type="EMBL" id="BSYO01000041">
    <property type="protein sequence ID" value="GMH31810.1"/>
    <property type="molecule type" value="Genomic_DNA"/>
</dbReference>
<organism evidence="2 3">
    <name type="scientific">Nepenthes gracilis</name>
    <name type="common">Slender pitcher plant</name>
    <dbReference type="NCBI Taxonomy" id="150966"/>
    <lineage>
        <taxon>Eukaryota</taxon>
        <taxon>Viridiplantae</taxon>
        <taxon>Streptophyta</taxon>
        <taxon>Embryophyta</taxon>
        <taxon>Tracheophyta</taxon>
        <taxon>Spermatophyta</taxon>
        <taxon>Magnoliopsida</taxon>
        <taxon>eudicotyledons</taxon>
        <taxon>Gunneridae</taxon>
        <taxon>Pentapetalae</taxon>
        <taxon>Caryophyllales</taxon>
        <taxon>Nepenthaceae</taxon>
        <taxon>Nepenthes</taxon>
    </lineage>
</organism>
<dbReference type="Proteomes" id="UP001279734">
    <property type="component" value="Unassembled WGS sequence"/>
</dbReference>
<protein>
    <recommendedName>
        <fullName evidence="4">Secreted protein</fullName>
    </recommendedName>
</protein>
<gene>
    <name evidence="2" type="ORF">Nepgr_033654</name>
</gene>
<name>A0AAD3TLK0_NEPGR</name>
<comment type="caution">
    <text evidence="2">The sequence shown here is derived from an EMBL/GenBank/DDBJ whole genome shotgun (WGS) entry which is preliminary data.</text>
</comment>
<feature type="signal peptide" evidence="1">
    <location>
        <begin position="1"/>
        <end position="19"/>
    </location>
</feature>